<dbReference type="CDD" id="cd07984">
    <property type="entry name" value="LPLAT_LABLAT-like"/>
    <property type="match status" value="1"/>
</dbReference>
<evidence type="ECO:0000256" key="6">
    <source>
        <dbReference type="ARBA" id="ARBA00023315"/>
    </source>
</evidence>
<keyword evidence="4" id="KW-0808">Transferase</keyword>
<evidence type="ECO:0000256" key="1">
    <source>
        <dbReference type="ARBA" id="ARBA00004533"/>
    </source>
</evidence>
<evidence type="ECO:0000313" key="7">
    <source>
        <dbReference type="EMBL" id="QSV46759.1"/>
    </source>
</evidence>
<evidence type="ECO:0000256" key="5">
    <source>
        <dbReference type="ARBA" id="ARBA00023136"/>
    </source>
</evidence>
<sequence length="306" mass="34024">MDTILPLRKRLKWQLGTFAAAAASMPVLLLPTPAAVALGGATGSLAYRLLGKVRRNTVANIRNSLPALRAMEGWDPAAGTPEELARSTFANLGKSVVEMIKLYFGQGRWLVERTELRGLEHYLKAKERGKGVIFITGHCDNWELVAHAFGTHAEGMAVVARRQKFEPLTLLLERLRNRHGNSIIYADGAARQIFFRLRKNGAIGLLMDQAVPSHEGELVEFLGRKAWTTTMPALLAAKTGAALVPGFGHREGNRHVVEFFPEIVPDPSGDPVATTRLLNRAIEQYIARHPDQWLWVYNRWKRVPKG</sequence>
<protein>
    <submittedName>
        <fullName evidence="7">Lysophospholipid acyltransferase family protein</fullName>
    </submittedName>
</protein>
<proteinExistence type="predicted"/>
<dbReference type="RefSeq" id="WP_207164538.1">
    <property type="nucleotide sequence ID" value="NZ_CP071382.1"/>
</dbReference>
<dbReference type="GO" id="GO:0016746">
    <property type="term" value="F:acyltransferase activity"/>
    <property type="evidence" value="ECO:0007669"/>
    <property type="project" value="UniProtKB-KW"/>
</dbReference>
<dbReference type="Pfam" id="PF03279">
    <property type="entry name" value="Lip_A_acyltrans"/>
    <property type="match status" value="1"/>
</dbReference>
<keyword evidence="2" id="KW-1003">Cell membrane</keyword>
<dbReference type="InterPro" id="IPR004960">
    <property type="entry name" value="LipA_acyltrans"/>
</dbReference>
<organism evidence="7 8">
    <name type="scientific">Geobacter benzoatilyticus</name>
    <dbReference type="NCBI Taxonomy" id="2815309"/>
    <lineage>
        <taxon>Bacteria</taxon>
        <taxon>Pseudomonadati</taxon>
        <taxon>Thermodesulfobacteriota</taxon>
        <taxon>Desulfuromonadia</taxon>
        <taxon>Geobacterales</taxon>
        <taxon>Geobacteraceae</taxon>
        <taxon>Geobacter</taxon>
    </lineage>
</organism>
<evidence type="ECO:0000256" key="4">
    <source>
        <dbReference type="ARBA" id="ARBA00022679"/>
    </source>
</evidence>
<evidence type="ECO:0000256" key="2">
    <source>
        <dbReference type="ARBA" id="ARBA00022475"/>
    </source>
</evidence>
<accession>A0ABX7Q5Y8</accession>
<name>A0ABX7Q5Y8_9BACT</name>
<comment type="subcellular location">
    <subcellularLocation>
        <location evidence="1">Cell inner membrane</location>
    </subcellularLocation>
</comment>
<dbReference type="PANTHER" id="PTHR30606">
    <property type="entry name" value="LIPID A BIOSYNTHESIS LAUROYL ACYLTRANSFERASE"/>
    <property type="match status" value="1"/>
</dbReference>
<dbReference type="PANTHER" id="PTHR30606:SF9">
    <property type="entry name" value="LIPID A BIOSYNTHESIS LAUROYLTRANSFERASE"/>
    <property type="match status" value="1"/>
</dbReference>
<evidence type="ECO:0000313" key="8">
    <source>
        <dbReference type="Proteomes" id="UP000663651"/>
    </source>
</evidence>
<dbReference type="PIRSF" id="PIRSF026649">
    <property type="entry name" value="MsbB"/>
    <property type="match status" value="1"/>
</dbReference>
<reference evidence="7 8" key="1">
    <citation type="submission" date="2021-03" db="EMBL/GenBank/DDBJ databases">
        <title>Geobacter metallireducens gen. nov. sp. nov., a microorganism capable of coupling the complete oxidation of organic compounds to the reduction of iron and other metals.</title>
        <authorList>
            <person name="Li Y."/>
        </authorList>
    </citation>
    <scope>NUCLEOTIDE SEQUENCE [LARGE SCALE GENOMIC DNA]</scope>
    <source>
        <strain evidence="7 8">Jerry-YX</strain>
    </source>
</reference>
<keyword evidence="8" id="KW-1185">Reference proteome</keyword>
<dbReference type="EMBL" id="CP071382">
    <property type="protein sequence ID" value="QSV46759.1"/>
    <property type="molecule type" value="Genomic_DNA"/>
</dbReference>
<gene>
    <name evidence="7" type="ORF">JZM60_05675</name>
</gene>
<keyword evidence="3" id="KW-0997">Cell inner membrane</keyword>
<keyword evidence="5" id="KW-0472">Membrane</keyword>
<keyword evidence="6 7" id="KW-0012">Acyltransferase</keyword>
<dbReference type="Proteomes" id="UP000663651">
    <property type="component" value="Chromosome"/>
</dbReference>
<evidence type="ECO:0000256" key="3">
    <source>
        <dbReference type="ARBA" id="ARBA00022519"/>
    </source>
</evidence>